<name>A0A0C9XJJ6_9AGAM</name>
<protein>
    <submittedName>
        <fullName evidence="2">Uncharacterized protein</fullName>
    </submittedName>
</protein>
<dbReference type="OrthoDB" id="2692879at2759"/>
<feature type="compositionally biased region" description="Acidic residues" evidence="1">
    <location>
        <begin position="423"/>
        <end position="435"/>
    </location>
</feature>
<keyword evidence="3" id="KW-1185">Reference proteome</keyword>
<evidence type="ECO:0000313" key="2">
    <source>
        <dbReference type="EMBL" id="KIK12455.1"/>
    </source>
</evidence>
<dbReference type="HOGENOM" id="CLU_030984_0_0_1"/>
<proteinExistence type="predicted"/>
<reference evidence="3" key="2">
    <citation type="submission" date="2015-01" db="EMBL/GenBank/DDBJ databases">
        <title>Evolutionary Origins and Diversification of the Mycorrhizal Mutualists.</title>
        <authorList>
            <consortium name="DOE Joint Genome Institute"/>
            <consortium name="Mycorrhizal Genomics Consortium"/>
            <person name="Kohler A."/>
            <person name="Kuo A."/>
            <person name="Nagy L.G."/>
            <person name="Floudas D."/>
            <person name="Copeland A."/>
            <person name="Barry K.W."/>
            <person name="Cichocki N."/>
            <person name="Veneault-Fourrey C."/>
            <person name="LaButti K."/>
            <person name="Lindquist E.A."/>
            <person name="Lipzen A."/>
            <person name="Lundell T."/>
            <person name="Morin E."/>
            <person name="Murat C."/>
            <person name="Riley R."/>
            <person name="Ohm R."/>
            <person name="Sun H."/>
            <person name="Tunlid A."/>
            <person name="Henrissat B."/>
            <person name="Grigoriev I.V."/>
            <person name="Hibbett D.S."/>
            <person name="Martin F."/>
        </authorList>
    </citation>
    <scope>NUCLEOTIDE SEQUENCE [LARGE SCALE GENOMIC DNA]</scope>
    <source>
        <strain evidence="3">441</strain>
    </source>
</reference>
<feature type="compositionally biased region" description="Polar residues" evidence="1">
    <location>
        <begin position="478"/>
        <end position="494"/>
    </location>
</feature>
<feature type="compositionally biased region" description="Polar residues" evidence="1">
    <location>
        <begin position="436"/>
        <end position="456"/>
    </location>
</feature>
<organism evidence="2 3">
    <name type="scientific">Pisolithus microcarpus 441</name>
    <dbReference type="NCBI Taxonomy" id="765257"/>
    <lineage>
        <taxon>Eukaryota</taxon>
        <taxon>Fungi</taxon>
        <taxon>Dikarya</taxon>
        <taxon>Basidiomycota</taxon>
        <taxon>Agaricomycotina</taxon>
        <taxon>Agaricomycetes</taxon>
        <taxon>Agaricomycetidae</taxon>
        <taxon>Boletales</taxon>
        <taxon>Sclerodermatineae</taxon>
        <taxon>Pisolithaceae</taxon>
        <taxon>Pisolithus</taxon>
    </lineage>
</organism>
<dbReference type="Proteomes" id="UP000054018">
    <property type="component" value="Unassembled WGS sequence"/>
</dbReference>
<sequence>MDSNFETDYGYPSDPDTERAVDEEGEESELEILTCRRREWNQARKKEKPIILREIYKEFAKMEKNRDLRPVERQEKEEQITAWLKKPLRTRKPHITVRSAYKYLVQSVVREIYHERIQEKHALMKNEGASEGNNQRIDLYQQALSAFIRDDLTNEELQAAGDIVEKWNGPEGPSAEVQANAKKYALKFMKNFAEEMWRYCGMRMVSLTGWKDDDGTVQACCMDFNSNIADGTAFNDIHTLDATWRDYLGTAYENPDVAGSEEVPNMAVHHPRAKKGDPVELVTNEDGDIWIGELMGRSRDSILQMVRGYLTAHYRWVCRRHSATIPFKKLGRYQAEMISSRHLPQNFSFTVDPSHMRVSAAMELLNFWRERQITNPNDVFSFQKWLDQSGNLQEPYDKSTKPLEVARKRKCQLREPPTSSDESTVDEDGDPDNEYEGTSSRTPLSNESMGPSQITSRQRKKTPMPCKAPSHTTDEDGQNSTDNEDFTTNANNNLPVLEKPRKQSQPAIRRKGRLPLRFTYLY</sequence>
<gene>
    <name evidence="2" type="ORF">PISMIDRAFT_18735</name>
</gene>
<feature type="compositionally biased region" description="Basic and acidic residues" evidence="1">
    <location>
        <begin position="395"/>
        <end position="406"/>
    </location>
</feature>
<feature type="region of interest" description="Disordered" evidence="1">
    <location>
        <begin position="1"/>
        <end position="28"/>
    </location>
</feature>
<evidence type="ECO:0000313" key="3">
    <source>
        <dbReference type="Proteomes" id="UP000054018"/>
    </source>
</evidence>
<reference evidence="2 3" key="1">
    <citation type="submission" date="2014-04" db="EMBL/GenBank/DDBJ databases">
        <authorList>
            <consortium name="DOE Joint Genome Institute"/>
            <person name="Kuo A."/>
            <person name="Kohler A."/>
            <person name="Costa M.D."/>
            <person name="Nagy L.G."/>
            <person name="Floudas D."/>
            <person name="Copeland A."/>
            <person name="Barry K.W."/>
            <person name="Cichocki N."/>
            <person name="Veneault-Fourrey C."/>
            <person name="LaButti K."/>
            <person name="Lindquist E.A."/>
            <person name="Lipzen A."/>
            <person name="Lundell T."/>
            <person name="Morin E."/>
            <person name="Murat C."/>
            <person name="Sun H."/>
            <person name="Tunlid A."/>
            <person name="Henrissat B."/>
            <person name="Grigoriev I.V."/>
            <person name="Hibbett D.S."/>
            <person name="Martin F."/>
            <person name="Nordberg H.P."/>
            <person name="Cantor M.N."/>
            <person name="Hua S.X."/>
        </authorList>
    </citation>
    <scope>NUCLEOTIDE SEQUENCE [LARGE SCALE GENOMIC DNA]</scope>
    <source>
        <strain evidence="2 3">441</strain>
    </source>
</reference>
<dbReference type="EMBL" id="KN834081">
    <property type="protein sequence ID" value="KIK12455.1"/>
    <property type="molecule type" value="Genomic_DNA"/>
</dbReference>
<accession>A0A0C9XJJ6</accession>
<feature type="region of interest" description="Disordered" evidence="1">
    <location>
        <begin position="391"/>
        <end position="510"/>
    </location>
</feature>
<evidence type="ECO:0000256" key="1">
    <source>
        <dbReference type="SAM" id="MobiDB-lite"/>
    </source>
</evidence>
<dbReference type="AlphaFoldDB" id="A0A0C9XJJ6"/>